<dbReference type="EMBL" id="MCRM02000030">
    <property type="protein sequence ID" value="PNV72579.1"/>
    <property type="molecule type" value="Genomic_DNA"/>
</dbReference>
<feature type="transmembrane region" description="Helical" evidence="7">
    <location>
        <begin position="121"/>
        <end position="140"/>
    </location>
</feature>
<sequence length="337" mass="37286">MSNFIIIGVCFLAGFVARHWGKFPPDSHRSLNAFIISISLPCLEFVPLRHAVLDGNFLVFSVMPWFLFGASILFFSTLGKKFGWDESTKTCLYLSAGLGNTSFLGIPLVEAYYGKEGIPTAVVINQLGTFLALSLPGTYLGTRAMLRLKKESESVNLFKRLFSFPPFWGLLIALASRPLVFPAALEQAISRIGDTLTPLALFSVGYQLPRVDKLNYSLLDAENPSGASSAPLVWGLVYKLLLGPFMVWFCFGSYYFFADPTFRQAQPTYLRDFKILVMEAGMAPMITGSLLAAEWGLKPRLAVSLVGIGIPLSFVTTMGLYYLLEKWAWIGTIFFGP</sequence>
<reference evidence="8" key="1">
    <citation type="submission" date="2018-01" db="EMBL/GenBank/DDBJ databases">
        <title>Genomic characterization of Leptospira inadai serogroup Lyme isolated from captured rat in Brazil and comparative analysis with human reference strain.</title>
        <authorList>
            <person name="Moreno L.Z."/>
            <person name="Loureiro A.P."/>
            <person name="Miraglia F."/>
            <person name="Kremer F.S."/>
            <person name="Eslabao M.R."/>
            <person name="Dellagostin O.A."/>
            <person name="Lilenbaum W."/>
            <person name="Moreno A.M."/>
        </authorList>
    </citation>
    <scope>NUCLEOTIDE SEQUENCE [LARGE SCALE GENOMIC DNA]</scope>
    <source>
        <strain evidence="8">M34/99</strain>
    </source>
</reference>
<feature type="transmembrane region" description="Helical" evidence="7">
    <location>
        <begin position="301"/>
        <end position="324"/>
    </location>
</feature>
<keyword evidence="9" id="KW-1185">Reference proteome</keyword>
<accession>A0ABX4YDQ9</accession>
<dbReference type="PANTHER" id="PTHR36838:SF1">
    <property type="entry name" value="SLR1864 PROTEIN"/>
    <property type="match status" value="1"/>
</dbReference>
<keyword evidence="5 7" id="KW-1133">Transmembrane helix</keyword>
<protein>
    <submittedName>
        <fullName evidence="8">Permease</fullName>
    </submittedName>
</protein>
<name>A0ABX4YDQ9_9LEPT</name>
<organism evidence="8 9">
    <name type="scientific">Leptospira inadai serovar Lyme</name>
    <dbReference type="NCBI Taxonomy" id="293084"/>
    <lineage>
        <taxon>Bacteria</taxon>
        <taxon>Pseudomonadati</taxon>
        <taxon>Spirochaetota</taxon>
        <taxon>Spirochaetia</taxon>
        <taxon>Leptospirales</taxon>
        <taxon>Leptospiraceae</taxon>
        <taxon>Leptospira</taxon>
    </lineage>
</organism>
<comment type="subcellular location">
    <subcellularLocation>
        <location evidence="1">Membrane</location>
        <topology evidence="1">Multi-pass membrane protein</topology>
    </subcellularLocation>
</comment>
<feature type="transmembrane region" description="Helical" evidence="7">
    <location>
        <begin position="161"/>
        <end position="180"/>
    </location>
</feature>
<dbReference type="RefSeq" id="WP_010415874.1">
    <property type="nucleotide sequence ID" value="NZ_MCRM02000030.1"/>
</dbReference>
<evidence type="ECO:0000256" key="7">
    <source>
        <dbReference type="SAM" id="Phobius"/>
    </source>
</evidence>
<evidence type="ECO:0000256" key="3">
    <source>
        <dbReference type="ARBA" id="ARBA00022475"/>
    </source>
</evidence>
<keyword evidence="2" id="KW-0813">Transport</keyword>
<feature type="transmembrane region" description="Helical" evidence="7">
    <location>
        <begin position="90"/>
        <end position="109"/>
    </location>
</feature>
<gene>
    <name evidence="8" type="ORF">BES34_019040</name>
</gene>
<evidence type="ECO:0000256" key="5">
    <source>
        <dbReference type="ARBA" id="ARBA00022989"/>
    </source>
</evidence>
<evidence type="ECO:0000313" key="9">
    <source>
        <dbReference type="Proteomes" id="UP000094669"/>
    </source>
</evidence>
<feature type="transmembrane region" description="Helical" evidence="7">
    <location>
        <begin position="276"/>
        <end position="295"/>
    </location>
</feature>
<keyword evidence="3" id="KW-1003">Cell membrane</keyword>
<proteinExistence type="predicted"/>
<dbReference type="InterPro" id="IPR004776">
    <property type="entry name" value="Mem_transp_PIN-like"/>
</dbReference>
<feature type="transmembrane region" description="Helical" evidence="7">
    <location>
        <begin position="232"/>
        <end position="256"/>
    </location>
</feature>
<evidence type="ECO:0000256" key="2">
    <source>
        <dbReference type="ARBA" id="ARBA00022448"/>
    </source>
</evidence>
<evidence type="ECO:0000313" key="8">
    <source>
        <dbReference type="EMBL" id="PNV72579.1"/>
    </source>
</evidence>
<dbReference type="Proteomes" id="UP000094669">
    <property type="component" value="Unassembled WGS sequence"/>
</dbReference>
<evidence type="ECO:0000256" key="1">
    <source>
        <dbReference type="ARBA" id="ARBA00004141"/>
    </source>
</evidence>
<evidence type="ECO:0000256" key="4">
    <source>
        <dbReference type="ARBA" id="ARBA00022692"/>
    </source>
</evidence>
<keyword evidence="4 7" id="KW-0812">Transmembrane</keyword>
<comment type="caution">
    <text evidence="8">The sequence shown here is derived from an EMBL/GenBank/DDBJ whole genome shotgun (WGS) entry which is preliminary data.</text>
</comment>
<evidence type="ECO:0000256" key="6">
    <source>
        <dbReference type="ARBA" id="ARBA00023136"/>
    </source>
</evidence>
<feature type="transmembrane region" description="Helical" evidence="7">
    <location>
        <begin position="57"/>
        <end position="78"/>
    </location>
</feature>
<keyword evidence="6 7" id="KW-0472">Membrane</keyword>
<dbReference type="Pfam" id="PF03547">
    <property type="entry name" value="Mem_trans"/>
    <property type="match status" value="1"/>
</dbReference>
<dbReference type="PANTHER" id="PTHR36838">
    <property type="entry name" value="AUXIN EFFLUX CARRIER FAMILY PROTEIN"/>
    <property type="match status" value="1"/>
</dbReference>